<dbReference type="VEuPathDB" id="PlasmoDB:PmUG01_12048600"/>
<reference evidence="9" key="1">
    <citation type="submission" date="2016-05" db="EMBL/GenBank/DDBJ databases">
        <authorList>
            <person name="Naeem Raeece"/>
        </authorList>
    </citation>
    <scope>NUCLEOTIDE SEQUENCE [LARGE SCALE GENOMIC DNA]</scope>
</reference>
<dbReference type="Pfam" id="PF14580">
    <property type="entry name" value="LRR_9"/>
    <property type="match status" value="1"/>
</dbReference>
<evidence type="ECO:0000313" key="7">
    <source>
        <dbReference type="EMBL" id="SBS98084.1"/>
    </source>
</evidence>
<sequence length="249" mass="29231">MDNFNSLDLSYKEYGNMQTFYEANDSLSGESNEESDTSDKRKSLNDNLNNDESSRVEKYIKLENTIKIWAGTNEIINFKKKDVLDLNKTIYKYNNKEINVSNNSKFLNINNNNLDDLSFLNDLLGHIYQQKGMESSINYSNIISLDVSFNNLVEINNNLLMLNNLKILYLHSNKLENINEIKKLQSLPKLKKLTVENNPIMDLYNKFYRPFVIHYVPQIKSLDFHDITKVEKNKSDIAFNTHKYRFNLE</sequence>
<organism evidence="7 9">
    <name type="scientific">Plasmodium malariae</name>
    <dbReference type="NCBI Taxonomy" id="5858"/>
    <lineage>
        <taxon>Eukaryota</taxon>
        <taxon>Sar</taxon>
        <taxon>Alveolata</taxon>
        <taxon>Apicomplexa</taxon>
        <taxon>Aconoidasida</taxon>
        <taxon>Haemosporida</taxon>
        <taxon>Plasmodiidae</taxon>
        <taxon>Plasmodium</taxon>
        <taxon>Plasmodium (Plasmodium)</taxon>
    </lineage>
</organism>
<dbReference type="Proteomes" id="UP000219799">
    <property type="component" value="Chromosome 12"/>
</dbReference>
<dbReference type="EMBL" id="FLQW01005005">
    <property type="protein sequence ID" value="SBS98084.1"/>
    <property type="molecule type" value="Genomic_DNA"/>
</dbReference>
<evidence type="ECO:0000256" key="3">
    <source>
        <dbReference type="ARBA" id="ARBA00022490"/>
    </source>
</evidence>
<dbReference type="Proteomes" id="UP000078597">
    <property type="component" value="Unassembled WGS sequence"/>
</dbReference>
<proteinExistence type="predicted"/>
<comment type="subcellular location">
    <subcellularLocation>
        <location evidence="1">Cytoplasm</location>
    </subcellularLocation>
</comment>
<accession>A0A1A8WYP0</accession>
<dbReference type="AlphaFoldDB" id="A0A1A8WYP0"/>
<evidence type="ECO:0000256" key="2">
    <source>
        <dbReference type="ARBA" id="ARBA00014223"/>
    </source>
</evidence>
<evidence type="ECO:0000256" key="6">
    <source>
        <dbReference type="SAM" id="MobiDB-lite"/>
    </source>
</evidence>
<dbReference type="EMBL" id="LT594500">
    <property type="protein sequence ID" value="SBT80258.1"/>
    <property type="molecule type" value="Genomic_DNA"/>
</dbReference>
<protein>
    <recommendedName>
        <fullName evidence="2">Leucine-rich repeat-containing protein 51</fullName>
    </recommendedName>
</protein>
<reference evidence="8 10" key="3">
    <citation type="submission" date="2016-06" db="EMBL/GenBank/DDBJ databases">
        <authorList>
            <consortium name="Pathogen Informatics"/>
        </authorList>
    </citation>
    <scope>NUCLEOTIDE SEQUENCE [LARGE SCALE GENOMIC DNA]</scope>
    <source>
        <strain evidence="8">PmlGA01</strain>
    </source>
</reference>
<keyword evidence="3" id="KW-0963">Cytoplasm</keyword>
<keyword evidence="4" id="KW-0433">Leucine-rich repeat</keyword>
<dbReference type="PROSITE" id="PS51450">
    <property type="entry name" value="LRR"/>
    <property type="match status" value="1"/>
</dbReference>
<evidence type="ECO:0000313" key="10">
    <source>
        <dbReference type="Proteomes" id="UP000219799"/>
    </source>
</evidence>
<evidence type="ECO:0000313" key="9">
    <source>
        <dbReference type="Proteomes" id="UP000078597"/>
    </source>
</evidence>
<dbReference type="PANTHER" id="PTHR46545:SF1">
    <property type="entry name" value="LEUCINE-RICH REPEAT-CONTAINING PROTEIN 51"/>
    <property type="match status" value="1"/>
</dbReference>
<evidence type="ECO:0000256" key="5">
    <source>
        <dbReference type="ARBA" id="ARBA00022737"/>
    </source>
</evidence>
<evidence type="ECO:0000256" key="4">
    <source>
        <dbReference type="ARBA" id="ARBA00022614"/>
    </source>
</evidence>
<feature type="region of interest" description="Disordered" evidence="6">
    <location>
        <begin position="22"/>
        <end position="49"/>
    </location>
</feature>
<evidence type="ECO:0000313" key="8">
    <source>
        <dbReference type="EMBL" id="SBT80258.1"/>
    </source>
</evidence>
<keyword evidence="5" id="KW-0677">Repeat</keyword>
<dbReference type="PANTHER" id="PTHR46545">
    <property type="entry name" value="LEUCINE-RICH REPEAT-CONTAINING PROTEIN 51"/>
    <property type="match status" value="1"/>
</dbReference>
<evidence type="ECO:0000256" key="1">
    <source>
        <dbReference type="ARBA" id="ARBA00004496"/>
    </source>
</evidence>
<dbReference type="Gene3D" id="3.80.10.10">
    <property type="entry name" value="Ribonuclease Inhibitor"/>
    <property type="match status" value="1"/>
</dbReference>
<gene>
    <name evidence="8" type="primary">LRR14.1</name>
    <name evidence="7" type="ORF">PMALA_062240</name>
    <name evidence="8" type="ORF">PMLGA01_120042400</name>
</gene>
<dbReference type="InterPro" id="IPR032675">
    <property type="entry name" value="LRR_dom_sf"/>
</dbReference>
<dbReference type="InterPro" id="IPR001611">
    <property type="entry name" value="Leu-rich_rpt"/>
</dbReference>
<name>A0A1A8WYP0_PLAMA</name>
<accession>A0A1C3L143</accession>
<dbReference type="GO" id="GO:0005737">
    <property type="term" value="C:cytoplasm"/>
    <property type="evidence" value="ECO:0007669"/>
    <property type="project" value="UniProtKB-SubCell"/>
</dbReference>
<reference evidence="7" key="2">
    <citation type="submission" date="2016-05" db="EMBL/GenBank/DDBJ databases">
        <authorList>
            <person name="Lavstsen T."/>
            <person name="Jespersen J.S."/>
        </authorList>
    </citation>
    <scope>NUCLEOTIDE SEQUENCE [LARGE SCALE GENOMIC DNA]</scope>
</reference>
<dbReference type="SUPFAM" id="SSF52058">
    <property type="entry name" value="L domain-like"/>
    <property type="match status" value="1"/>
</dbReference>